<name>A0AA43JYS4_VIBSP</name>
<dbReference type="RefSeq" id="WP_280534970.1">
    <property type="nucleotide sequence ID" value="NZ_JAKMYX010000299.1"/>
</dbReference>
<protein>
    <submittedName>
        <fullName evidence="5">Glycosyltransferase</fullName>
        <ecNumber evidence="5">2.4.-.-</ecNumber>
    </submittedName>
</protein>
<keyword evidence="2 5" id="KW-0328">Glycosyltransferase</keyword>
<evidence type="ECO:0000256" key="1">
    <source>
        <dbReference type="ARBA" id="ARBA00006739"/>
    </source>
</evidence>
<dbReference type="Gene3D" id="3.90.550.10">
    <property type="entry name" value="Spore Coat Polysaccharide Biosynthesis Protein SpsA, Chain A"/>
    <property type="match status" value="1"/>
</dbReference>
<feature type="non-terminal residue" evidence="5">
    <location>
        <position position="188"/>
    </location>
</feature>
<evidence type="ECO:0000313" key="5">
    <source>
        <dbReference type="EMBL" id="MDH5924647.1"/>
    </source>
</evidence>
<dbReference type="InterPro" id="IPR050834">
    <property type="entry name" value="Glycosyltransf_2"/>
</dbReference>
<dbReference type="GO" id="GO:0016757">
    <property type="term" value="F:glycosyltransferase activity"/>
    <property type="evidence" value="ECO:0007669"/>
    <property type="project" value="UniProtKB-KW"/>
</dbReference>
<dbReference type="SUPFAM" id="SSF53448">
    <property type="entry name" value="Nucleotide-diphospho-sugar transferases"/>
    <property type="match status" value="1"/>
</dbReference>
<dbReference type="EC" id="2.4.-.-" evidence="5"/>
<dbReference type="PANTHER" id="PTHR43685">
    <property type="entry name" value="GLYCOSYLTRANSFERASE"/>
    <property type="match status" value="1"/>
</dbReference>
<dbReference type="EMBL" id="JAKMYX010000299">
    <property type="protein sequence ID" value="MDH5924647.1"/>
    <property type="molecule type" value="Genomic_DNA"/>
</dbReference>
<feature type="domain" description="Glycosyltransferase 2-like" evidence="4">
    <location>
        <begin position="6"/>
        <end position="166"/>
    </location>
</feature>
<evidence type="ECO:0000313" key="6">
    <source>
        <dbReference type="Proteomes" id="UP001159663"/>
    </source>
</evidence>
<dbReference type="InterPro" id="IPR029044">
    <property type="entry name" value="Nucleotide-diphossugar_trans"/>
</dbReference>
<evidence type="ECO:0000256" key="3">
    <source>
        <dbReference type="ARBA" id="ARBA00022679"/>
    </source>
</evidence>
<sequence>MNELAVVIPIYRGDNFLFIKEAVNSTLCFSENIADVIVVADGPLESDVINYLNQENIHLIQSAVNSGLPVALNIGIRFALERGYEFIARMDADDIVINDRFKKQLETLKSDLKVDFCSSNAEIIDSKGVHLKTTNFSAKLTVDSLLNKCTVIHPSVMFRRDFFYKYGFYDERLMKSQDLDLWLKAVSN</sequence>
<dbReference type="AlphaFoldDB" id="A0AA43JYS4"/>
<keyword evidence="3 5" id="KW-0808">Transferase</keyword>
<evidence type="ECO:0000256" key="2">
    <source>
        <dbReference type="ARBA" id="ARBA00022676"/>
    </source>
</evidence>
<comment type="similarity">
    <text evidence="1">Belongs to the glycosyltransferase 2 family.</text>
</comment>
<evidence type="ECO:0000259" key="4">
    <source>
        <dbReference type="Pfam" id="PF00535"/>
    </source>
</evidence>
<dbReference type="InterPro" id="IPR001173">
    <property type="entry name" value="Glyco_trans_2-like"/>
</dbReference>
<accession>A0AA43JYS4</accession>
<dbReference type="Pfam" id="PF00535">
    <property type="entry name" value="Glycos_transf_2"/>
    <property type="match status" value="1"/>
</dbReference>
<proteinExistence type="inferred from homology"/>
<comment type="caution">
    <text evidence="5">The sequence shown here is derived from an EMBL/GenBank/DDBJ whole genome shotgun (WGS) entry which is preliminary data.</text>
</comment>
<gene>
    <name evidence="5" type="ORF">L8R85_27160</name>
</gene>
<organism evidence="5 6">
    <name type="scientific">Vibrio splendidus</name>
    <dbReference type="NCBI Taxonomy" id="29497"/>
    <lineage>
        <taxon>Bacteria</taxon>
        <taxon>Pseudomonadati</taxon>
        <taxon>Pseudomonadota</taxon>
        <taxon>Gammaproteobacteria</taxon>
        <taxon>Vibrionales</taxon>
        <taxon>Vibrionaceae</taxon>
        <taxon>Vibrio</taxon>
    </lineage>
</organism>
<dbReference type="PANTHER" id="PTHR43685:SF5">
    <property type="entry name" value="GLYCOSYLTRANSFERASE EPSE-RELATED"/>
    <property type="match status" value="1"/>
</dbReference>
<dbReference type="Proteomes" id="UP001159663">
    <property type="component" value="Unassembled WGS sequence"/>
</dbReference>
<reference evidence="5" key="1">
    <citation type="submission" date="2022-01" db="EMBL/GenBank/DDBJ databases">
        <title>Vibrio aestuarianus Clade A and Clade B isolates are associated with Pacific oyster (Crassostrea gigas) disease outbreaks across Ireland.</title>
        <authorList>
            <person name="Coyle N."/>
            <person name="O'Toole C."/>
            <person name="Thomas J.C.L."/>
            <person name="Ryder D."/>
            <person name="Cheslett D."/>
            <person name="Feist S."/>
            <person name="Bean T."/>
            <person name="Joseph A."/>
            <person name="Waina A."/>
            <person name="Feil E."/>
            <person name="Verner-Jeffreys D.W."/>
        </authorList>
    </citation>
    <scope>NUCLEOTIDE SEQUENCE</scope>
    <source>
        <strain evidence="5">S/17/14 A</strain>
    </source>
</reference>